<comment type="similarity">
    <text evidence="2">Belongs to the sulfatase family.</text>
</comment>
<keyword evidence="4 9" id="KW-0732">Signal</keyword>
<evidence type="ECO:0000256" key="8">
    <source>
        <dbReference type="SAM" id="MobiDB-lite"/>
    </source>
</evidence>
<proteinExistence type="inferred from homology"/>
<dbReference type="EC" id="3.1.6.1" evidence="11"/>
<reference evidence="11 12" key="1">
    <citation type="submission" date="2020-08" db="EMBL/GenBank/DDBJ databases">
        <title>Genomic Encyclopedia of Type Strains, Phase IV (KMG-IV): sequencing the most valuable type-strain genomes for metagenomic binning, comparative biology and taxonomic classification.</title>
        <authorList>
            <person name="Goeker M."/>
        </authorList>
    </citation>
    <scope>NUCLEOTIDE SEQUENCE [LARGE SCALE GENOMIC DNA]</scope>
    <source>
        <strain evidence="11 12">DSM 17976</strain>
    </source>
</reference>
<keyword evidence="5 11" id="KW-0378">Hydrolase</keyword>
<accession>A0A7W5ZFR4</accession>
<evidence type="ECO:0000256" key="9">
    <source>
        <dbReference type="SAM" id="SignalP"/>
    </source>
</evidence>
<dbReference type="InterPro" id="IPR000917">
    <property type="entry name" value="Sulfatase_N"/>
</dbReference>
<dbReference type="PANTHER" id="PTHR42693">
    <property type="entry name" value="ARYLSULFATASE FAMILY MEMBER"/>
    <property type="match status" value="1"/>
</dbReference>
<feature type="domain" description="Sulfatase N-terminal" evidence="10">
    <location>
        <begin position="34"/>
        <end position="355"/>
    </location>
</feature>
<keyword evidence="12" id="KW-1185">Reference proteome</keyword>
<comment type="cofactor">
    <cofactor evidence="1">
        <name>Ca(2+)</name>
        <dbReference type="ChEBI" id="CHEBI:29108"/>
    </cofactor>
</comment>
<keyword evidence="6" id="KW-0106">Calcium</keyword>
<feature type="chain" id="PRO_5031296076" evidence="9">
    <location>
        <begin position="20"/>
        <end position="490"/>
    </location>
</feature>
<dbReference type="PANTHER" id="PTHR42693:SF53">
    <property type="entry name" value="ENDO-4-O-SULFATASE"/>
    <property type="match status" value="1"/>
</dbReference>
<evidence type="ECO:0000259" key="10">
    <source>
        <dbReference type="Pfam" id="PF00884"/>
    </source>
</evidence>
<dbReference type="InterPro" id="IPR050738">
    <property type="entry name" value="Sulfatase"/>
</dbReference>
<keyword evidence="3" id="KW-0479">Metal-binding</keyword>
<evidence type="ECO:0000256" key="7">
    <source>
        <dbReference type="ARBA" id="ARBA00023180"/>
    </source>
</evidence>
<organism evidence="11 12">
    <name type="scientific">Runella defluvii</name>
    <dbReference type="NCBI Taxonomy" id="370973"/>
    <lineage>
        <taxon>Bacteria</taxon>
        <taxon>Pseudomonadati</taxon>
        <taxon>Bacteroidota</taxon>
        <taxon>Cytophagia</taxon>
        <taxon>Cytophagales</taxon>
        <taxon>Spirosomataceae</taxon>
        <taxon>Runella</taxon>
    </lineage>
</organism>
<dbReference type="CDD" id="cd16026">
    <property type="entry name" value="GALNS_like"/>
    <property type="match status" value="1"/>
</dbReference>
<dbReference type="SUPFAM" id="SSF53649">
    <property type="entry name" value="Alkaline phosphatase-like"/>
    <property type="match status" value="1"/>
</dbReference>
<feature type="compositionally biased region" description="Basic and acidic residues" evidence="8">
    <location>
        <begin position="467"/>
        <end position="482"/>
    </location>
</feature>
<dbReference type="GO" id="GO:0004065">
    <property type="term" value="F:arylsulfatase activity"/>
    <property type="evidence" value="ECO:0007669"/>
    <property type="project" value="UniProtKB-EC"/>
</dbReference>
<dbReference type="Pfam" id="PF00884">
    <property type="entry name" value="Sulfatase"/>
    <property type="match status" value="1"/>
</dbReference>
<dbReference type="EMBL" id="JACIBY010000001">
    <property type="protein sequence ID" value="MBB3836270.1"/>
    <property type="molecule type" value="Genomic_DNA"/>
</dbReference>
<feature type="signal peptide" evidence="9">
    <location>
        <begin position="1"/>
        <end position="19"/>
    </location>
</feature>
<keyword evidence="7" id="KW-0325">Glycoprotein</keyword>
<evidence type="ECO:0000256" key="4">
    <source>
        <dbReference type="ARBA" id="ARBA00022729"/>
    </source>
</evidence>
<dbReference type="AlphaFoldDB" id="A0A7W5ZFR4"/>
<comment type="caution">
    <text evidence="11">The sequence shown here is derived from an EMBL/GenBank/DDBJ whole genome shotgun (WGS) entry which is preliminary data.</text>
</comment>
<feature type="region of interest" description="Disordered" evidence="8">
    <location>
        <begin position="467"/>
        <end position="490"/>
    </location>
</feature>
<dbReference type="FunFam" id="3.40.720.10:FF:000023">
    <property type="entry name" value="Arylsulfatase A"/>
    <property type="match status" value="1"/>
</dbReference>
<dbReference type="InterPro" id="IPR017850">
    <property type="entry name" value="Alkaline_phosphatase_core_sf"/>
</dbReference>
<evidence type="ECO:0000256" key="6">
    <source>
        <dbReference type="ARBA" id="ARBA00022837"/>
    </source>
</evidence>
<dbReference type="Gene3D" id="3.40.720.10">
    <property type="entry name" value="Alkaline Phosphatase, subunit A"/>
    <property type="match status" value="1"/>
</dbReference>
<evidence type="ECO:0000313" key="11">
    <source>
        <dbReference type="EMBL" id="MBB3836270.1"/>
    </source>
</evidence>
<protein>
    <submittedName>
        <fullName evidence="11">Arylsulfatase</fullName>
        <ecNumber evidence="11">3.1.6.1</ecNumber>
    </submittedName>
</protein>
<evidence type="ECO:0000313" key="12">
    <source>
        <dbReference type="Proteomes" id="UP000541352"/>
    </source>
</evidence>
<dbReference type="GO" id="GO:0046872">
    <property type="term" value="F:metal ion binding"/>
    <property type="evidence" value="ECO:0007669"/>
    <property type="project" value="UniProtKB-KW"/>
</dbReference>
<gene>
    <name evidence="11" type="ORF">FHS57_000252</name>
</gene>
<evidence type="ECO:0000256" key="1">
    <source>
        <dbReference type="ARBA" id="ARBA00001913"/>
    </source>
</evidence>
<evidence type="ECO:0000256" key="3">
    <source>
        <dbReference type="ARBA" id="ARBA00022723"/>
    </source>
</evidence>
<evidence type="ECO:0000256" key="5">
    <source>
        <dbReference type="ARBA" id="ARBA00022801"/>
    </source>
</evidence>
<sequence length="490" mass="54432">MKKLSTVFFAMCALVGISAFTIFSTEQAPKATSPNIILIFMDDLGYGDLSCYGALQYRTPQLDKLAGEGVRFTNFLAAQAVCSASRAALLTGCYPNRVGISGALFPNAKVGLNPDETTIAELLKEKGYATGMFGKWHLGDKPEFLPTKQGFDEYVGLPYSNDMWAVHYDGKPITNESDNRKKSFPYLPLLSNNDTIQEIKTLDDQAKLTGIYTERAVNFIKKHKKGPFFVYLPHSMPHVPIAASAKFKGKSNQGTYGDVLLEIDWSVGEIMKALKENGLDKNTMVIFTSDNGPWLNYGNHAGSSGGLREGKGNSFEGGQRVPCIVRWKGVTPEGVVCNKLTSTIDLLPTIANICGAKLPTKKIDGVDILPLLKGNMDATPRKYFYYYYRRNNLEAVRRDDWKLVLPHEGRTYEGQQPGNDGFPGKAPENHPFPLALYDLRRDPSERYDVKELYPEIVTELQKVADEARDDLGDDLTKREGKNVRPSGRVK</sequence>
<dbReference type="Proteomes" id="UP000541352">
    <property type="component" value="Unassembled WGS sequence"/>
</dbReference>
<dbReference type="Gene3D" id="3.30.1120.10">
    <property type="match status" value="1"/>
</dbReference>
<name>A0A7W5ZFR4_9BACT</name>
<dbReference type="Pfam" id="PF14707">
    <property type="entry name" value="Sulfatase_C"/>
    <property type="match status" value="1"/>
</dbReference>
<evidence type="ECO:0000256" key="2">
    <source>
        <dbReference type="ARBA" id="ARBA00008779"/>
    </source>
</evidence>